<dbReference type="RefSeq" id="WP_145846903.1">
    <property type="nucleotide sequence ID" value="NZ_CP042239.1"/>
</dbReference>
<evidence type="ECO:0000313" key="2">
    <source>
        <dbReference type="EMBL" id="QDX26346.1"/>
    </source>
</evidence>
<dbReference type="EMBL" id="CP042239">
    <property type="protein sequence ID" value="QDX26346.1"/>
    <property type="molecule type" value="Genomic_DNA"/>
</dbReference>
<dbReference type="Proteomes" id="UP000318055">
    <property type="component" value="Chromosome"/>
</dbReference>
<keyword evidence="1" id="KW-0812">Transmembrane</keyword>
<evidence type="ECO:0000313" key="3">
    <source>
        <dbReference type="Proteomes" id="UP000318055"/>
    </source>
</evidence>
<sequence>MPLPASLLRFGPVIAQALLVLAGAGILALYPPREGALVLVALDGRDAGRLVQPAIDAGVQITGRGPLANMLIVRGERHRLARLVPGGVLVLAAPALWCGAEARR</sequence>
<dbReference type="KEGG" id="ssua:FPZ54_10140"/>
<keyword evidence="1" id="KW-1133">Transmembrane helix</keyword>
<accession>A0A518RFX4</accession>
<reference evidence="2 3" key="1">
    <citation type="submission" date="2019-07" db="EMBL/GenBank/DDBJ databases">
        <title>Sphingomonas alkalisoli sp. nov., isolated from rhizosphere soil of Suaedae salsa.</title>
        <authorList>
            <person name="Zhang H."/>
            <person name="Xu L."/>
            <person name="Zhang J.-X."/>
            <person name="Sun J.-Q."/>
        </authorList>
    </citation>
    <scope>NUCLEOTIDE SEQUENCE [LARGE SCALE GENOMIC DNA]</scope>
    <source>
        <strain evidence="2 3">XS-10</strain>
    </source>
</reference>
<keyword evidence="1" id="KW-0472">Membrane</keyword>
<protein>
    <submittedName>
        <fullName evidence="2">Uncharacterized protein</fullName>
    </submittedName>
</protein>
<organism evidence="2 3">
    <name type="scientific">Sphingomonas suaedae</name>
    <dbReference type="NCBI Taxonomy" id="2599297"/>
    <lineage>
        <taxon>Bacteria</taxon>
        <taxon>Pseudomonadati</taxon>
        <taxon>Pseudomonadota</taxon>
        <taxon>Alphaproteobacteria</taxon>
        <taxon>Sphingomonadales</taxon>
        <taxon>Sphingomonadaceae</taxon>
        <taxon>Sphingomonas</taxon>
    </lineage>
</organism>
<keyword evidence="3" id="KW-1185">Reference proteome</keyword>
<evidence type="ECO:0000256" key="1">
    <source>
        <dbReference type="SAM" id="Phobius"/>
    </source>
</evidence>
<dbReference type="OrthoDB" id="7585882at2"/>
<dbReference type="AlphaFoldDB" id="A0A518RFX4"/>
<feature type="transmembrane region" description="Helical" evidence="1">
    <location>
        <begin position="7"/>
        <end position="30"/>
    </location>
</feature>
<name>A0A518RFX4_9SPHN</name>
<gene>
    <name evidence="2" type="ORF">FPZ54_10140</name>
</gene>
<proteinExistence type="predicted"/>